<dbReference type="RefSeq" id="WP_311160057.1">
    <property type="nucleotide sequence ID" value="NZ_JAVQLW010000001.1"/>
</dbReference>
<dbReference type="EMBL" id="JAVQLW010000001">
    <property type="protein sequence ID" value="MDS9467884.1"/>
    <property type="molecule type" value="Genomic_DNA"/>
</dbReference>
<accession>A0ABU2HUC2</accession>
<comment type="caution">
    <text evidence="1">The sequence shown here is derived from an EMBL/GenBank/DDBJ whole genome shotgun (WGS) entry which is preliminary data.</text>
</comment>
<organism evidence="1 2">
    <name type="scientific">Paracoccus aurantius</name>
    <dbReference type="NCBI Taxonomy" id="3073814"/>
    <lineage>
        <taxon>Bacteria</taxon>
        <taxon>Pseudomonadati</taxon>
        <taxon>Pseudomonadota</taxon>
        <taxon>Alphaproteobacteria</taxon>
        <taxon>Rhodobacterales</taxon>
        <taxon>Paracoccaceae</taxon>
        <taxon>Paracoccus</taxon>
    </lineage>
</organism>
<reference evidence="2" key="1">
    <citation type="submission" date="2023-07" db="EMBL/GenBank/DDBJ databases">
        <title>Paracoccus sp. MBLB3053 whole genome sequence.</title>
        <authorList>
            <person name="Hwang C.Y."/>
            <person name="Cho E.-S."/>
            <person name="Seo M.-J."/>
        </authorList>
    </citation>
    <scope>NUCLEOTIDE SEQUENCE [LARGE SCALE GENOMIC DNA]</scope>
    <source>
        <strain evidence="2">MBLB3053</strain>
    </source>
</reference>
<evidence type="ECO:0000313" key="2">
    <source>
        <dbReference type="Proteomes" id="UP001269144"/>
    </source>
</evidence>
<keyword evidence="2" id="KW-1185">Reference proteome</keyword>
<evidence type="ECO:0000313" key="1">
    <source>
        <dbReference type="EMBL" id="MDS9467884.1"/>
    </source>
</evidence>
<proteinExistence type="predicted"/>
<dbReference type="Proteomes" id="UP001269144">
    <property type="component" value="Unassembled WGS sequence"/>
</dbReference>
<name>A0ABU2HUC2_9RHOB</name>
<protein>
    <submittedName>
        <fullName evidence="1">Uncharacterized protein</fullName>
    </submittedName>
</protein>
<sequence>MDRFDLAPRPRLLQGELGPLFKHLKGIYLDDDAFAGFRGILRNYFLEIWPLAPGDDLLGQAVTERRLHSLTSASKETGVGPAVLDDFLTEAGAFASSDARADARKTFDAKAWQHVLDEVPALVGPIALRRAIGATLAELNGLKADGVLVPRTKVATIKSPWRIADGQALLEELEAYAQPVAPEEPGWERIQLVHKRLGLPVGEIIAAIRASSLRLGKRSDVFGYHGLVVKISEVAALKTKVAPKRKPSNNQGEVTAAAFARSAGIRGKGQFLPLIEGGHTPAMLVLNPTTRRREWRMSRDDIAAFEANYTTPSMLSAETGAHLNTIRAVLQSERVQPFRPNGLDVGPVYLRKAVEPVAALLKSQGGK</sequence>
<gene>
    <name evidence="1" type="ORF">RGQ15_09925</name>
</gene>